<dbReference type="Proteomes" id="UP000335636">
    <property type="component" value="Unassembled WGS sequence"/>
</dbReference>
<dbReference type="AlphaFoldDB" id="A0A5E4CHI1"/>
<evidence type="ECO:0000313" key="2">
    <source>
        <dbReference type="Proteomes" id="UP000335636"/>
    </source>
</evidence>
<evidence type="ECO:0000313" key="1">
    <source>
        <dbReference type="EMBL" id="VTJ81285.1"/>
    </source>
</evidence>
<sequence length="56" mass="6244">GHPMRHGRSKCNFADRVCSHRTYTATTVETPPVPVVLGDIPYNPCGKPWSDFSDLE</sequence>
<gene>
    <name evidence="1" type="ORF">MONAX_5E006656</name>
</gene>
<comment type="caution">
    <text evidence="1">The sequence shown here is derived from an EMBL/GenBank/DDBJ whole genome shotgun (WGS) entry which is preliminary data.</text>
</comment>
<feature type="non-terminal residue" evidence="1">
    <location>
        <position position="1"/>
    </location>
</feature>
<keyword evidence="2" id="KW-1185">Reference proteome</keyword>
<accession>A0A5E4CHI1</accession>
<name>A0A5E4CHI1_MARMO</name>
<reference evidence="1" key="1">
    <citation type="submission" date="2019-04" db="EMBL/GenBank/DDBJ databases">
        <authorList>
            <person name="Alioto T."/>
            <person name="Alioto T."/>
        </authorList>
    </citation>
    <scope>NUCLEOTIDE SEQUENCE [LARGE SCALE GENOMIC DNA]</scope>
</reference>
<organism evidence="1 2">
    <name type="scientific">Marmota monax</name>
    <name type="common">Woodchuck</name>
    <dbReference type="NCBI Taxonomy" id="9995"/>
    <lineage>
        <taxon>Eukaryota</taxon>
        <taxon>Metazoa</taxon>
        <taxon>Chordata</taxon>
        <taxon>Craniata</taxon>
        <taxon>Vertebrata</taxon>
        <taxon>Euteleostomi</taxon>
        <taxon>Mammalia</taxon>
        <taxon>Eutheria</taxon>
        <taxon>Euarchontoglires</taxon>
        <taxon>Glires</taxon>
        <taxon>Rodentia</taxon>
        <taxon>Sciuromorpha</taxon>
        <taxon>Sciuridae</taxon>
        <taxon>Xerinae</taxon>
        <taxon>Marmotini</taxon>
        <taxon>Marmota</taxon>
    </lineage>
</organism>
<proteinExistence type="predicted"/>
<protein>
    <submittedName>
        <fullName evidence="1">Uncharacterized protein</fullName>
    </submittedName>
</protein>
<dbReference type="EMBL" id="CABDUW010001411">
    <property type="protein sequence ID" value="VTJ81285.1"/>
    <property type="molecule type" value="Genomic_DNA"/>
</dbReference>